<dbReference type="Gene3D" id="1.10.8.50">
    <property type="match status" value="1"/>
</dbReference>
<dbReference type="GO" id="GO:0140078">
    <property type="term" value="F:class I DNA-(apurinic or apyrimidinic site) endonuclease activity"/>
    <property type="evidence" value="ECO:0007669"/>
    <property type="project" value="UniProtKB-EC"/>
</dbReference>
<dbReference type="Proteomes" id="UP000184322">
    <property type="component" value="Chromosome"/>
</dbReference>
<comment type="catalytic activity">
    <reaction evidence="15">
        <text>2'-deoxyribonucleotide-(2'-deoxyribose 5'-phosphate)-2'-deoxyribonucleotide-DNA = a 3'-end 2'-deoxyribonucleotide-(2,3-dehydro-2,3-deoxyribose 5'-phosphate)-DNA + a 5'-end 5'-phospho-2'-deoxyribonucleoside-DNA + H(+)</text>
        <dbReference type="Rhea" id="RHEA:66592"/>
        <dbReference type="Rhea" id="RHEA-COMP:13180"/>
        <dbReference type="Rhea" id="RHEA-COMP:16897"/>
        <dbReference type="Rhea" id="RHEA-COMP:17067"/>
        <dbReference type="ChEBI" id="CHEBI:15378"/>
        <dbReference type="ChEBI" id="CHEBI:136412"/>
        <dbReference type="ChEBI" id="CHEBI:157695"/>
        <dbReference type="ChEBI" id="CHEBI:167181"/>
        <dbReference type="EC" id="4.2.99.18"/>
    </reaction>
</comment>
<keyword evidence="13" id="KW-0511">Multifunctional enzyme</keyword>
<keyword evidence="10" id="KW-0238">DNA-binding</keyword>
<evidence type="ECO:0000256" key="7">
    <source>
        <dbReference type="ARBA" id="ARBA00022771"/>
    </source>
</evidence>
<dbReference type="STRING" id="48003.BLA55_02875"/>
<dbReference type="EMBL" id="CP017813">
    <property type="protein sequence ID" value="APJ38585.1"/>
    <property type="molecule type" value="Genomic_DNA"/>
</dbReference>
<keyword evidence="11" id="KW-0234">DNA repair</keyword>
<keyword evidence="6" id="KW-0227">DNA damage</keyword>
<evidence type="ECO:0000256" key="5">
    <source>
        <dbReference type="ARBA" id="ARBA00022723"/>
    </source>
</evidence>
<keyword evidence="5" id="KW-0479">Metal-binding</keyword>
<reference evidence="20" key="1">
    <citation type="submission" date="2016-10" db="EMBL/GenBank/DDBJ databases">
        <authorList>
            <person name="Beylefeld A."/>
            <person name="Abolnik C."/>
        </authorList>
    </citation>
    <scope>NUCLEOTIDE SEQUENCE [LARGE SCALE GENOMIC DNA]</scope>
    <source>
        <strain evidence="20">B359_6</strain>
    </source>
</reference>
<dbReference type="SUPFAM" id="SSF81624">
    <property type="entry name" value="N-terminal domain of MutM-like DNA repair proteins"/>
    <property type="match status" value="1"/>
</dbReference>
<sequence>MPEYPEVTVVTNTLNNLVSGRKIIKVEVRNNKFIRNVSVEEFVQQVQGRTIKNVQNFGKFIVFNFDTDLRMLSHLRMAGKFYVYDLELDKDFLFNLHNYVYFYLDNQKVMIYNDSRQFGGFELVDESDKRSIYEIKKLAQLPGDIDVDELYKKLQRKNISIKSVLLDQSLVLGIGNIYADEALFKSKIYPMTKCNQVSKKELAILLKNAQEIMDQSIKFGGSSVHTYQSVNSAKGTFQNQLRVYGRAGKVCLSCGKSNIIKVKLDFKANGRGTSYCPNCQKEV</sequence>
<evidence type="ECO:0000256" key="9">
    <source>
        <dbReference type="ARBA" id="ARBA00022833"/>
    </source>
</evidence>
<name>A0A1L4FSI6_9BACT</name>
<keyword evidence="9" id="KW-0862">Zinc</keyword>
<gene>
    <name evidence="19" type="ORF">BLA55_02875</name>
</gene>
<protein>
    <submittedName>
        <fullName evidence="19">DNA-formamidopyrimidine glycosylase</fullName>
    </submittedName>
</protein>
<comment type="similarity">
    <text evidence="3">Belongs to the FPG family.</text>
</comment>
<dbReference type="Pfam" id="PF01149">
    <property type="entry name" value="Fapy_DNA_glyco"/>
    <property type="match status" value="1"/>
</dbReference>
<comment type="catalytic activity">
    <reaction evidence="1">
        <text>Hydrolysis of DNA containing ring-opened 7-methylguanine residues, releasing 2,6-diamino-4-hydroxy-5-(N-methyl)formamidopyrimidine.</text>
        <dbReference type="EC" id="3.2.2.23"/>
    </reaction>
</comment>
<dbReference type="InterPro" id="IPR015886">
    <property type="entry name" value="H2TH_FPG"/>
</dbReference>
<dbReference type="GO" id="GO:0003690">
    <property type="term" value="F:double-stranded DNA binding"/>
    <property type="evidence" value="ECO:0007669"/>
    <property type="project" value="UniProtKB-ARBA"/>
</dbReference>
<feature type="domain" description="Formamidopyrimidine-DNA glycosylase catalytic" evidence="18">
    <location>
        <begin position="2"/>
        <end position="119"/>
    </location>
</feature>
<feature type="domain" description="FPG-type" evidence="17">
    <location>
        <begin position="242"/>
        <end position="281"/>
    </location>
</feature>
<evidence type="ECO:0000256" key="11">
    <source>
        <dbReference type="ARBA" id="ARBA00023204"/>
    </source>
</evidence>
<evidence type="ECO:0000259" key="18">
    <source>
        <dbReference type="PROSITE" id="PS51068"/>
    </source>
</evidence>
<evidence type="ECO:0000256" key="3">
    <source>
        <dbReference type="ARBA" id="ARBA00009409"/>
    </source>
</evidence>
<dbReference type="Gene3D" id="3.20.190.10">
    <property type="entry name" value="MutM-like, N-terminal"/>
    <property type="match status" value="1"/>
</dbReference>
<evidence type="ECO:0000313" key="20">
    <source>
        <dbReference type="Proteomes" id="UP000184322"/>
    </source>
</evidence>
<dbReference type="InterPro" id="IPR010979">
    <property type="entry name" value="Ribosomal_uS13-like_H2TH"/>
</dbReference>
<evidence type="ECO:0000256" key="10">
    <source>
        <dbReference type="ARBA" id="ARBA00023125"/>
    </source>
</evidence>
<dbReference type="KEGG" id="mpul:BLA55_02875"/>
<dbReference type="AlphaFoldDB" id="A0A1L4FSI6"/>
<dbReference type="GO" id="GO:0034039">
    <property type="term" value="F:8-oxo-7,8-dihydroguanine DNA N-glycosylase activity"/>
    <property type="evidence" value="ECO:0007669"/>
    <property type="project" value="TreeGrafter"/>
</dbReference>
<dbReference type="OrthoDB" id="9800855at2"/>
<dbReference type="PROSITE" id="PS51066">
    <property type="entry name" value="ZF_FPG_2"/>
    <property type="match status" value="1"/>
</dbReference>
<dbReference type="PROSITE" id="PS51068">
    <property type="entry name" value="FPG_CAT"/>
    <property type="match status" value="1"/>
</dbReference>
<organism evidence="19 20">
    <name type="scientific">Mycoplasmopsis pullorum</name>
    <dbReference type="NCBI Taxonomy" id="48003"/>
    <lineage>
        <taxon>Bacteria</taxon>
        <taxon>Bacillati</taxon>
        <taxon>Mycoplasmatota</taxon>
        <taxon>Mycoplasmoidales</taxon>
        <taxon>Metamycoplasmataceae</taxon>
        <taxon>Mycoplasmopsis</taxon>
    </lineage>
</organism>
<evidence type="ECO:0000256" key="15">
    <source>
        <dbReference type="ARBA" id="ARBA00044632"/>
    </source>
</evidence>
<evidence type="ECO:0000256" key="6">
    <source>
        <dbReference type="ARBA" id="ARBA00022763"/>
    </source>
</evidence>
<dbReference type="InterPro" id="IPR020629">
    <property type="entry name" value="FPG_Glyclase"/>
</dbReference>
<comment type="cofactor">
    <cofactor evidence="2">
        <name>Zn(2+)</name>
        <dbReference type="ChEBI" id="CHEBI:29105"/>
    </cofactor>
</comment>
<dbReference type="FunFam" id="1.10.8.50:FF:000003">
    <property type="entry name" value="Formamidopyrimidine-DNA glycosylase"/>
    <property type="match status" value="1"/>
</dbReference>
<dbReference type="SMART" id="SM00898">
    <property type="entry name" value="Fapy_DNA_glyco"/>
    <property type="match status" value="1"/>
</dbReference>
<keyword evidence="8" id="KW-0378">Hydrolase</keyword>
<dbReference type="GO" id="GO:0006284">
    <property type="term" value="P:base-excision repair"/>
    <property type="evidence" value="ECO:0007669"/>
    <property type="project" value="InterPro"/>
</dbReference>
<dbReference type="SUPFAM" id="SSF46946">
    <property type="entry name" value="S13-like H2TH domain"/>
    <property type="match status" value="1"/>
</dbReference>
<evidence type="ECO:0000259" key="17">
    <source>
        <dbReference type="PROSITE" id="PS51066"/>
    </source>
</evidence>
<dbReference type="CDD" id="cd08966">
    <property type="entry name" value="EcFpg-like_N"/>
    <property type="match status" value="1"/>
</dbReference>
<evidence type="ECO:0000256" key="8">
    <source>
        <dbReference type="ARBA" id="ARBA00022801"/>
    </source>
</evidence>
<dbReference type="NCBIfam" id="NF002211">
    <property type="entry name" value="PRK01103.1"/>
    <property type="match status" value="1"/>
</dbReference>
<evidence type="ECO:0000256" key="13">
    <source>
        <dbReference type="ARBA" id="ARBA00023268"/>
    </source>
</evidence>
<dbReference type="NCBIfam" id="TIGR00577">
    <property type="entry name" value="fpg"/>
    <property type="match status" value="1"/>
</dbReference>
<dbReference type="GO" id="GO:0003684">
    <property type="term" value="F:damaged DNA binding"/>
    <property type="evidence" value="ECO:0007669"/>
    <property type="project" value="InterPro"/>
</dbReference>
<dbReference type="SUPFAM" id="SSF57716">
    <property type="entry name" value="Glucocorticoid receptor-like (DNA-binding domain)"/>
    <property type="match status" value="1"/>
</dbReference>
<evidence type="ECO:0000256" key="14">
    <source>
        <dbReference type="ARBA" id="ARBA00023295"/>
    </source>
</evidence>
<evidence type="ECO:0000256" key="16">
    <source>
        <dbReference type="PROSITE-ProRule" id="PRU00391"/>
    </source>
</evidence>
<dbReference type="PANTHER" id="PTHR22993">
    <property type="entry name" value="FORMAMIDOPYRIMIDINE-DNA GLYCOSYLASE"/>
    <property type="match status" value="1"/>
</dbReference>
<dbReference type="GO" id="GO:0008270">
    <property type="term" value="F:zinc ion binding"/>
    <property type="evidence" value="ECO:0007669"/>
    <property type="project" value="UniProtKB-KW"/>
</dbReference>
<dbReference type="RefSeq" id="WP_073372589.1">
    <property type="nucleotide sequence ID" value="NZ_CP017813.1"/>
</dbReference>
<evidence type="ECO:0000256" key="2">
    <source>
        <dbReference type="ARBA" id="ARBA00001947"/>
    </source>
</evidence>
<keyword evidence="12" id="KW-0456">Lyase</keyword>
<dbReference type="SMART" id="SM01232">
    <property type="entry name" value="H2TH"/>
    <property type="match status" value="1"/>
</dbReference>
<keyword evidence="7 16" id="KW-0863">Zinc-finger</keyword>
<evidence type="ECO:0000313" key="19">
    <source>
        <dbReference type="EMBL" id="APJ38585.1"/>
    </source>
</evidence>
<dbReference type="InterPro" id="IPR035937">
    <property type="entry name" value="FPG_N"/>
</dbReference>
<keyword evidence="14" id="KW-0326">Glycosidase</keyword>
<evidence type="ECO:0000256" key="1">
    <source>
        <dbReference type="ARBA" id="ARBA00001668"/>
    </source>
</evidence>
<evidence type="ECO:0000256" key="12">
    <source>
        <dbReference type="ARBA" id="ARBA00023239"/>
    </source>
</evidence>
<accession>A0A1L4FSI6</accession>
<dbReference type="InterPro" id="IPR000214">
    <property type="entry name" value="Znf_DNA_glyclase/AP_lyase"/>
</dbReference>
<comment type="subunit">
    <text evidence="4">Monomer.</text>
</comment>
<evidence type="ECO:0000256" key="4">
    <source>
        <dbReference type="ARBA" id="ARBA00011245"/>
    </source>
</evidence>
<dbReference type="InterPro" id="IPR012319">
    <property type="entry name" value="FPG_cat"/>
</dbReference>
<dbReference type="PANTHER" id="PTHR22993:SF9">
    <property type="entry name" value="FORMAMIDOPYRIMIDINE-DNA GLYCOSYLASE"/>
    <property type="match status" value="1"/>
</dbReference>
<dbReference type="Pfam" id="PF06831">
    <property type="entry name" value="H2TH"/>
    <property type="match status" value="1"/>
</dbReference>
<proteinExistence type="inferred from homology"/>
<keyword evidence="20" id="KW-1185">Reference proteome</keyword>